<evidence type="ECO:0008006" key="3">
    <source>
        <dbReference type="Google" id="ProtNLM"/>
    </source>
</evidence>
<protein>
    <recommendedName>
        <fullName evidence="3">DUF2188 domain-containing protein</fullName>
    </recommendedName>
</protein>
<evidence type="ECO:0000313" key="2">
    <source>
        <dbReference type="Proteomes" id="UP001597469"/>
    </source>
</evidence>
<evidence type="ECO:0000313" key="1">
    <source>
        <dbReference type="EMBL" id="MFD2572935.1"/>
    </source>
</evidence>
<dbReference type="Proteomes" id="UP001597469">
    <property type="component" value="Unassembled WGS sequence"/>
</dbReference>
<dbReference type="RefSeq" id="WP_381525529.1">
    <property type="nucleotide sequence ID" value="NZ_JBHULN010000014.1"/>
</dbReference>
<organism evidence="1 2">
    <name type="scientific">Spirosoma soli</name>
    <dbReference type="NCBI Taxonomy" id="1770529"/>
    <lineage>
        <taxon>Bacteria</taxon>
        <taxon>Pseudomonadati</taxon>
        <taxon>Bacteroidota</taxon>
        <taxon>Cytophagia</taxon>
        <taxon>Cytophagales</taxon>
        <taxon>Cytophagaceae</taxon>
        <taxon>Spirosoma</taxon>
    </lineage>
</organism>
<proteinExistence type="predicted"/>
<reference evidence="2" key="1">
    <citation type="journal article" date="2019" name="Int. J. Syst. Evol. Microbiol.">
        <title>The Global Catalogue of Microorganisms (GCM) 10K type strain sequencing project: providing services to taxonomists for standard genome sequencing and annotation.</title>
        <authorList>
            <consortium name="The Broad Institute Genomics Platform"/>
            <consortium name="The Broad Institute Genome Sequencing Center for Infectious Disease"/>
            <person name="Wu L."/>
            <person name="Ma J."/>
        </authorList>
    </citation>
    <scope>NUCLEOTIDE SEQUENCE [LARGE SCALE GENOMIC DNA]</scope>
    <source>
        <strain evidence="2">KCTC 42805</strain>
    </source>
</reference>
<dbReference type="EMBL" id="JBHULN010000014">
    <property type="protein sequence ID" value="MFD2572935.1"/>
    <property type="molecule type" value="Genomic_DNA"/>
</dbReference>
<keyword evidence="2" id="KW-1185">Reference proteome</keyword>
<name>A0ABW5M7I3_9BACT</name>
<accession>A0ABW5M7I3</accession>
<comment type="caution">
    <text evidence="1">The sequence shown here is derived from an EMBL/GenBank/DDBJ whole genome shotgun (WGS) entry which is preliminary data.</text>
</comment>
<sequence length="75" mass="8509">MMTTSMWTTSHFPAAMRSLNPSTRAKAIEIANQLLEQGQLDKQRVIAISVDQARRWARSLSAEPERVPINLRPYA</sequence>
<gene>
    <name evidence="1" type="ORF">ACFSUS_19995</name>
</gene>